<feature type="compositionally biased region" description="Basic residues" evidence="1">
    <location>
        <begin position="150"/>
        <end position="165"/>
    </location>
</feature>
<dbReference type="Proteomes" id="UP000582659">
    <property type="component" value="Unassembled WGS sequence"/>
</dbReference>
<evidence type="ECO:0000313" key="3">
    <source>
        <dbReference type="Proteomes" id="UP000659654"/>
    </source>
</evidence>
<feature type="region of interest" description="Disordered" evidence="1">
    <location>
        <begin position="28"/>
        <end position="165"/>
    </location>
</feature>
<dbReference type="EMBL" id="CAJFDI010000005">
    <property type="protein sequence ID" value="CAD5232549.1"/>
    <property type="molecule type" value="Genomic_DNA"/>
</dbReference>
<name>A0A7I8XIL2_BURXY</name>
<sequence>MQENVDLPPCDQHSFSFPLFPHPKLVEEEHNPPFSPHSFPGFPLCTSRKRGNGGASRALDRTRRNGGNLSRDRNFDLEPATRESAERGKRVEVFVREGEKKTGCEKGKERATNDREEKSLRPKRGGERVRAAERVVRKRVKVFETEKERKGKRRAGASQRHKRDR</sequence>
<evidence type="ECO:0000313" key="2">
    <source>
        <dbReference type="EMBL" id="CAD5232549.1"/>
    </source>
</evidence>
<comment type="caution">
    <text evidence="2">The sequence shown here is derived from an EMBL/GenBank/DDBJ whole genome shotgun (WGS) entry which is preliminary data.</text>
</comment>
<keyword evidence="3" id="KW-1185">Reference proteome</keyword>
<reference evidence="2" key="1">
    <citation type="submission" date="2020-09" db="EMBL/GenBank/DDBJ databases">
        <authorList>
            <person name="Kikuchi T."/>
        </authorList>
    </citation>
    <scope>NUCLEOTIDE SEQUENCE</scope>
    <source>
        <strain evidence="2">Ka4C1</strain>
    </source>
</reference>
<organism evidence="2 3">
    <name type="scientific">Bursaphelenchus xylophilus</name>
    <name type="common">Pinewood nematode worm</name>
    <name type="synonym">Aphelenchoides xylophilus</name>
    <dbReference type="NCBI Taxonomy" id="6326"/>
    <lineage>
        <taxon>Eukaryota</taxon>
        <taxon>Metazoa</taxon>
        <taxon>Ecdysozoa</taxon>
        <taxon>Nematoda</taxon>
        <taxon>Chromadorea</taxon>
        <taxon>Rhabditida</taxon>
        <taxon>Tylenchina</taxon>
        <taxon>Tylenchomorpha</taxon>
        <taxon>Aphelenchoidea</taxon>
        <taxon>Aphelenchoididae</taxon>
        <taxon>Bursaphelenchus</taxon>
    </lineage>
</organism>
<gene>
    <name evidence="2" type="ORF">BXYJ_LOCUS12640</name>
</gene>
<accession>A0A7I8XIL2</accession>
<proteinExistence type="predicted"/>
<dbReference type="EMBL" id="CAJFCV020000005">
    <property type="protein sequence ID" value="CAG9125167.1"/>
    <property type="molecule type" value="Genomic_DNA"/>
</dbReference>
<protein>
    <submittedName>
        <fullName evidence="2">(pine wood nematode) hypothetical protein</fullName>
    </submittedName>
</protein>
<feature type="compositionally biased region" description="Basic and acidic residues" evidence="1">
    <location>
        <begin position="70"/>
        <end position="149"/>
    </location>
</feature>
<evidence type="ECO:0000256" key="1">
    <source>
        <dbReference type="SAM" id="MobiDB-lite"/>
    </source>
</evidence>
<dbReference type="Proteomes" id="UP000659654">
    <property type="component" value="Unassembled WGS sequence"/>
</dbReference>
<dbReference type="AlphaFoldDB" id="A0A7I8XIL2"/>